<keyword evidence="2" id="KW-0812">Transmembrane</keyword>
<evidence type="ECO:0000256" key="2">
    <source>
        <dbReference type="SAM" id="Phobius"/>
    </source>
</evidence>
<feature type="region of interest" description="Disordered" evidence="1">
    <location>
        <begin position="118"/>
        <end position="197"/>
    </location>
</feature>
<dbReference type="EMBL" id="UOEU01000954">
    <property type="protein sequence ID" value="VAW42784.1"/>
    <property type="molecule type" value="Genomic_DNA"/>
</dbReference>
<proteinExistence type="predicted"/>
<feature type="compositionally biased region" description="Polar residues" evidence="1">
    <location>
        <begin position="156"/>
        <end position="168"/>
    </location>
</feature>
<evidence type="ECO:0000256" key="1">
    <source>
        <dbReference type="SAM" id="MobiDB-lite"/>
    </source>
</evidence>
<keyword evidence="2" id="KW-1133">Transmembrane helix</keyword>
<reference evidence="3" key="1">
    <citation type="submission" date="2018-06" db="EMBL/GenBank/DDBJ databases">
        <authorList>
            <person name="Zhirakovskaya E."/>
        </authorList>
    </citation>
    <scope>NUCLEOTIDE SEQUENCE</scope>
</reference>
<gene>
    <name evidence="3" type="ORF">MNBD_CHLOROFLEXI01-99</name>
</gene>
<feature type="transmembrane region" description="Helical" evidence="2">
    <location>
        <begin position="203"/>
        <end position="226"/>
    </location>
</feature>
<protein>
    <recommendedName>
        <fullName evidence="4">Tetratricopeptide repeat protein</fullName>
    </recommendedName>
</protein>
<feature type="compositionally biased region" description="Low complexity" evidence="1">
    <location>
        <begin position="179"/>
        <end position="189"/>
    </location>
</feature>
<name>A0A3B0WGS3_9ZZZZ</name>
<accession>A0A3B0WGS3</accession>
<sequence>MNDKLKEAIQTVQAGDKQEAQRQLTELLEDNPQQVQGWYLLSLLVDSPQKQAAYLSKTLALNPQHLKAKEQLEALQTGGSLAATTTIEENEQTPLTVVKQSETDALPDWLSEGADALTPVEEPESDEETAVSNETLPEWLKEPAALGTDLPETTEEAQTAVGQTTKSTSEPDKAIPNLKQPSPQSPSKPTKASRSAPQNARSLNVILGILVILAIIVMVVLAYLLLS</sequence>
<dbReference type="Gene3D" id="1.25.40.10">
    <property type="entry name" value="Tetratricopeptide repeat domain"/>
    <property type="match status" value="1"/>
</dbReference>
<evidence type="ECO:0008006" key="4">
    <source>
        <dbReference type="Google" id="ProtNLM"/>
    </source>
</evidence>
<dbReference type="AlphaFoldDB" id="A0A3B0WGS3"/>
<dbReference type="InterPro" id="IPR011990">
    <property type="entry name" value="TPR-like_helical_dom_sf"/>
</dbReference>
<organism evidence="3">
    <name type="scientific">hydrothermal vent metagenome</name>
    <dbReference type="NCBI Taxonomy" id="652676"/>
    <lineage>
        <taxon>unclassified sequences</taxon>
        <taxon>metagenomes</taxon>
        <taxon>ecological metagenomes</taxon>
    </lineage>
</organism>
<keyword evidence="2" id="KW-0472">Membrane</keyword>
<evidence type="ECO:0000313" key="3">
    <source>
        <dbReference type="EMBL" id="VAW42784.1"/>
    </source>
</evidence>